<dbReference type="InterPro" id="IPR006680">
    <property type="entry name" value="Amidohydro-rel"/>
</dbReference>
<keyword evidence="3" id="KW-0378">Hydrolase</keyword>
<evidence type="ECO:0000313" key="4">
    <source>
        <dbReference type="Proteomes" id="UP000003759"/>
    </source>
</evidence>
<proteinExistence type="predicted"/>
<dbReference type="PANTHER" id="PTHR21240">
    <property type="entry name" value="2-AMINO-3-CARBOXYLMUCONATE-6-SEMIALDEHYDE DECARBOXYLASE"/>
    <property type="match status" value="1"/>
</dbReference>
<dbReference type="InterPro" id="IPR032466">
    <property type="entry name" value="Metal_Hydrolase"/>
</dbReference>
<feature type="domain" description="Amidohydrolase-related" evidence="2">
    <location>
        <begin position="43"/>
        <end position="238"/>
    </location>
</feature>
<dbReference type="KEGG" id="bpw:WESB_1268"/>
<gene>
    <name evidence="3" type="ORF">WESB_1268</name>
</gene>
<dbReference type="AlphaFoldDB" id="K0JKL4"/>
<dbReference type="PANTHER" id="PTHR21240:SF28">
    <property type="entry name" value="ISO-OROTATE DECARBOXYLASE (EUROFUNG)"/>
    <property type="match status" value="1"/>
</dbReference>
<dbReference type="GO" id="GO:0019748">
    <property type="term" value="P:secondary metabolic process"/>
    <property type="evidence" value="ECO:0007669"/>
    <property type="project" value="TreeGrafter"/>
</dbReference>
<dbReference type="Gene3D" id="3.20.20.140">
    <property type="entry name" value="Metal-dependent hydrolases"/>
    <property type="match status" value="1"/>
</dbReference>
<dbReference type="GO" id="GO:0016831">
    <property type="term" value="F:carboxy-lyase activity"/>
    <property type="evidence" value="ECO:0007669"/>
    <property type="project" value="InterPro"/>
</dbReference>
<dbReference type="GO" id="GO:0016787">
    <property type="term" value="F:hydrolase activity"/>
    <property type="evidence" value="ECO:0007669"/>
    <property type="project" value="UniProtKB-KW"/>
</dbReference>
<reference evidence="3 4" key="1">
    <citation type="journal article" date="2012" name="BMC Genomics">
        <title>Comparative genomics of Brachyspira pilosicoli strains: genome rearrangements, reductions and correlation of genetic compliment with phenotypic diversity.</title>
        <authorList>
            <person name="Mappley L.J."/>
            <person name="Black M.L."/>
            <person name="Abuoun M."/>
            <person name="Darby A.C."/>
            <person name="Woodward M.J."/>
            <person name="Parkhill J."/>
            <person name="Turner A.K."/>
            <person name="Bellgard M.I."/>
            <person name="La T."/>
            <person name="Phillips N.D."/>
            <person name="La Ragione R.M."/>
            <person name="Hampson D.J."/>
        </authorList>
    </citation>
    <scope>NUCLEOTIDE SEQUENCE [LARGE SCALE GENOMIC DNA]</scope>
    <source>
        <strain evidence="3">WesB</strain>
    </source>
</reference>
<dbReference type="InterPro" id="IPR032465">
    <property type="entry name" value="ACMSD"/>
</dbReference>
<keyword evidence="1" id="KW-0456">Lyase</keyword>
<accession>K0JKL4</accession>
<name>K0JKL4_BRAPL</name>
<dbReference type="Proteomes" id="UP000003759">
    <property type="component" value="Chromosome"/>
</dbReference>
<dbReference type="EMBL" id="HE793032">
    <property type="protein sequence ID" value="CCG56736.1"/>
    <property type="molecule type" value="Genomic_DNA"/>
</dbReference>
<dbReference type="SUPFAM" id="SSF51556">
    <property type="entry name" value="Metallo-dependent hydrolases"/>
    <property type="match status" value="1"/>
</dbReference>
<dbReference type="RefSeq" id="WP_014933053.1">
    <property type="nucleotide sequence ID" value="NC_018604.1"/>
</dbReference>
<dbReference type="HOGENOM" id="CLU_044590_6_2_12"/>
<evidence type="ECO:0000313" key="3">
    <source>
        <dbReference type="EMBL" id="CCG56736.1"/>
    </source>
</evidence>
<dbReference type="Pfam" id="PF04909">
    <property type="entry name" value="Amidohydro_2"/>
    <property type="match status" value="1"/>
</dbReference>
<protein>
    <submittedName>
        <fullName evidence="3">Amidohydrolase family protein</fullName>
    </submittedName>
</protein>
<organism evidence="3 4">
    <name type="scientific">Brachyspira pilosicoli WesB</name>
    <dbReference type="NCBI Taxonomy" id="1161918"/>
    <lineage>
        <taxon>Bacteria</taxon>
        <taxon>Pseudomonadati</taxon>
        <taxon>Spirochaetota</taxon>
        <taxon>Spirochaetia</taxon>
        <taxon>Brachyspirales</taxon>
        <taxon>Brachyspiraceae</taxon>
        <taxon>Brachyspira</taxon>
    </lineage>
</organism>
<sequence>MIIDFHSHIKRNIKENRFEIEELLEDMKKNHVDKRCVSAIDGPSIREQNEYVKNIVLEHDNLFAFAVINPKEENSIKELEYIIDSNIFYGIEFNGFYHGYNPESCEFLDDIFNMISKTKLIVKIFTGICANGVPQQWTRWIKQYNNIKFVMLHMGCFDYGYSCVDLAMDYKNVYLETSNQYEVQIFNKAFQNIEAERILFGSQYPNKFTKNSISLFDYFNLDKNVLNKIFFENANKLLNEVRQEKL</sequence>
<dbReference type="GO" id="GO:0005737">
    <property type="term" value="C:cytoplasm"/>
    <property type="evidence" value="ECO:0007669"/>
    <property type="project" value="TreeGrafter"/>
</dbReference>
<dbReference type="PATRIC" id="fig|1161918.5.peg.574"/>
<evidence type="ECO:0000259" key="2">
    <source>
        <dbReference type="Pfam" id="PF04909"/>
    </source>
</evidence>
<dbReference type="OrthoDB" id="1407586at2"/>
<evidence type="ECO:0000256" key="1">
    <source>
        <dbReference type="ARBA" id="ARBA00023239"/>
    </source>
</evidence>